<dbReference type="GO" id="GO:0005737">
    <property type="term" value="C:cytoplasm"/>
    <property type="evidence" value="ECO:0007669"/>
    <property type="project" value="TreeGrafter"/>
</dbReference>
<dbReference type="GO" id="GO:0000118">
    <property type="term" value="C:histone deacetylase complex"/>
    <property type="evidence" value="ECO:0007669"/>
    <property type="project" value="TreeGrafter"/>
</dbReference>
<dbReference type="InterPro" id="IPR000286">
    <property type="entry name" value="HDACs"/>
</dbReference>
<dbReference type="SUPFAM" id="SSF52768">
    <property type="entry name" value="Arginase/deacetylase"/>
    <property type="match status" value="1"/>
</dbReference>
<evidence type="ECO:0000313" key="5">
    <source>
        <dbReference type="Proteomes" id="UP000037460"/>
    </source>
</evidence>
<accession>A0A0M0K646</accession>
<dbReference type="Pfam" id="PF00850">
    <property type="entry name" value="Hist_deacetyl"/>
    <property type="match status" value="1"/>
</dbReference>
<dbReference type="SUPFAM" id="SSF48403">
    <property type="entry name" value="Ankyrin repeat"/>
    <property type="match status" value="1"/>
</dbReference>
<dbReference type="PANTHER" id="PTHR10625:SF26">
    <property type="entry name" value="HISTONE DEACETYLASE DOMAIN-CONTAINING PROTEIN"/>
    <property type="match status" value="1"/>
</dbReference>
<dbReference type="PROSITE" id="PS50088">
    <property type="entry name" value="ANK_REPEAT"/>
    <property type="match status" value="2"/>
</dbReference>
<gene>
    <name evidence="4" type="ORF">Ctob_005638</name>
</gene>
<dbReference type="PROSITE" id="PS50297">
    <property type="entry name" value="ANK_REP_REGION"/>
    <property type="match status" value="1"/>
</dbReference>
<sequence>MFDLNQANEQCEYPLHATILAAANDLALASAPPNDPWKQPERKVYGRSALHLACACAALPALAAFAAKAVELLLAAGASITQVDTCGKTPVHYAAVGFYAAVGTGALKLLLGHPSAGEAAALVDKSGATALHDALRGGKACVPNALPLLASGGQPAATAADADGLTPLHLATAAGLEGVAKELLSLGADPRAKDTIGRTPSDLADHTFSAAMRGAGAVVEAVRAVCVTPREARNAFCAVRPPGHHAGPSGAVGGQSAGFCVLANAAIGAAYGMAVHRNIIHKVAIVDFDVHHGNGTEACVQAVVPQPWTESVETPTGSVSASGVTYKPWLGPLDKERIFFASIHGYGADAPPGEAAEYEGPMGAFYPGSGGPNSSSTDVGVGPIVRNVPVRLRTRSAAWRREMLTQMLIPLRSFAPDLILVSAGFDAHAHDALEAGGLHDRDYVWMTSELVRIAEACAQGRLVSVLEGGYQVAGGFVSSLARAVGSHVSALTQPSLLGATWRADEATERLEAALKFEDAWQTNRLAMMEAKAKGSAGGSAAPAPPEQDNGAPARRSKRPRGTVDYGALEATLQEEEGGEVKKPKGEEAEE</sequence>
<feature type="domain" description="Histone deacetylase" evidence="3">
    <location>
        <begin position="203"/>
        <end position="473"/>
    </location>
</feature>
<dbReference type="OrthoDB" id="424012at2759"/>
<dbReference type="Gene3D" id="1.25.40.20">
    <property type="entry name" value="Ankyrin repeat-containing domain"/>
    <property type="match status" value="1"/>
</dbReference>
<dbReference type="SMART" id="SM00248">
    <property type="entry name" value="ANK"/>
    <property type="match status" value="3"/>
</dbReference>
<evidence type="ECO:0000256" key="1">
    <source>
        <dbReference type="PROSITE-ProRule" id="PRU00023"/>
    </source>
</evidence>
<proteinExistence type="predicted"/>
<dbReference type="PANTHER" id="PTHR10625">
    <property type="entry name" value="HISTONE DEACETYLASE HDAC1-RELATED"/>
    <property type="match status" value="1"/>
</dbReference>
<dbReference type="Proteomes" id="UP000037460">
    <property type="component" value="Unassembled WGS sequence"/>
</dbReference>
<dbReference type="GO" id="GO:0004407">
    <property type="term" value="F:histone deacetylase activity"/>
    <property type="evidence" value="ECO:0007669"/>
    <property type="project" value="TreeGrafter"/>
</dbReference>
<feature type="compositionally biased region" description="Basic and acidic residues" evidence="2">
    <location>
        <begin position="578"/>
        <end position="590"/>
    </location>
</feature>
<comment type="caution">
    <text evidence="4">The sequence shown here is derived from an EMBL/GenBank/DDBJ whole genome shotgun (WGS) entry which is preliminary data.</text>
</comment>
<dbReference type="InterPro" id="IPR036770">
    <property type="entry name" value="Ankyrin_rpt-contain_sf"/>
</dbReference>
<name>A0A0M0K646_9EUKA</name>
<keyword evidence="5" id="KW-1185">Reference proteome</keyword>
<dbReference type="AlphaFoldDB" id="A0A0M0K646"/>
<feature type="region of interest" description="Disordered" evidence="2">
    <location>
        <begin position="530"/>
        <end position="590"/>
    </location>
</feature>
<protein>
    <submittedName>
        <fullName evidence="4">Histone deacetylase</fullName>
    </submittedName>
</protein>
<dbReference type="EMBL" id="JWZX01001255">
    <property type="protein sequence ID" value="KOO34341.1"/>
    <property type="molecule type" value="Genomic_DNA"/>
</dbReference>
<evidence type="ECO:0000313" key="4">
    <source>
        <dbReference type="EMBL" id="KOO34341.1"/>
    </source>
</evidence>
<dbReference type="InterPro" id="IPR002110">
    <property type="entry name" value="Ankyrin_rpt"/>
</dbReference>
<dbReference type="InterPro" id="IPR023696">
    <property type="entry name" value="Ureohydrolase_dom_sf"/>
</dbReference>
<dbReference type="PRINTS" id="PR01270">
    <property type="entry name" value="HDASUPER"/>
</dbReference>
<dbReference type="InterPro" id="IPR023801">
    <property type="entry name" value="His_deacetylse_dom"/>
</dbReference>
<evidence type="ECO:0000259" key="3">
    <source>
        <dbReference type="Pfam" id="PF00850"/>
    </source>
</evidence>
<feature type="repeat" description="ANK" evidence="1">
    <location>
        <begin position="45"/>
        <end position="85"/>
    </location>
</feature>
<reference evidence="5" key="1">
    <citation type="journal article" date="2015" name="PLoS Genet.">
        <title>Genome Sequence and Transcriptome Analyses of Chrysochromulina tobin: Metabolic Tools for Enhanced Algal Fitness in the Prominent Order Prymnesiales (Haptophyceae).</title>
        <authorList>
            <person name="Hovde B.T."/>
            <person name="Deodato C.R."/>
            <person name="Hunsperger H.M."/>
            <person name="Ryken S.A."/>
            <person name="Yost W."/>
            <person name="Jha R.K."/>
            <person name="Patterson J."/>
            <person name="Monnat R.J. Jr."/>
            <person name="Barlow S.B."/>
            <person name="Starkenburg S.R."/>
            <person name="Cattolico R.A."/>
        </authorList>
    </citation>
    <scope>NUCLEOTIDE SEQUENCE</scope>
    <source>
        <strain evidence="5">CCMP291</strain>
    </source>
</reference>
<feature type="repeat" description="ANK" evidence="1">
    <location>
        <begin position="163"/>
        <end position="195"/>
    </location>
</feature>
<dbReference type="Gene3D" id="3.40.800.20">
    <property type="entry name" value="Histone deacetylase domain"/>
    <property type="match status" value="1"/>
</dbReference>
<dbReference type="GO" id="GO:0040029">
    <property type="term" value="P:epigenetic regulation of gene expression"/>
    <property type="evidence" value="ECO:0007669"/>
    <property type="project" value="TreeGrafter"/>
</dbReference>
<evidence type="ECO:0000256" key="2">
    <source>
        <dbReference type="SAM" id="MobiDB-lite"/>
    </source>
</evidence>
<keyword evidence="1" id="KW-0040">ANK repeat</keyword>
<dbReference type="InterPro" id="IPR037138">
    <property type="entry name" value="His_deacetylse_dom_sf"/>
</dbReference>
<organism evidence="4 5">
    <name type="scientific">Chrysochromulina tobinii</name>
    <dbReference type="NCBI Taxonomy" id="1460289"/>
    <lineage>
        <taxon>Eukaryota</taxon>
        <taxon>Haptista</taxon>
        <taxon>Haptophyta</taxon>
        <taxon>Prymnesiophyceae</taxon>
        <taxon>Prymnesiales</taxon>
        <taxon>Chrysochromulinaceae</taxon>
        <taxon>Chrysochromulina</taxon>
    </lineage>
</organism>
<dbReference type="Pfam" id="PF12796">
    <property type="entry name" value="Ank_2"/>
    <property type="match status" value="1"/>
</dbReference>